<feature type="domain" description="Helix-hairpin-helix DNA-binding motif class 1" evidence="2">
    <location>
        <begin position="230"/>
        <end position="249"/>
    </location>
</feature>
<evidence type="ECO:0000313" key="3">
    <source>
        <dbReference type="EMBL" id="HIY61606.1"/>
    </source>
</evidence>
<name>A0A9D1YRQ1_9FIRM</name>
<dbReference type="Proteomes" id="UP000824007">
    <property type="component" value="Unassembled WGS sequence"/>
</dbReference>
<sequence length="252" mass="25343">MVLVFLLLFGGCGRDEIVELAPVNGEAETSEPAPVNGEAEAAGGAQTAGNLRTDAEPSDTAQTTAPAAQADSAAASGSIAAGGQSGAEESETEPAVWMVHICGAVNRPGVYTFPEGSRVCDAVEAAGGLSEDAAESLLNQAALLSDGLQIVVPTLEEAEGLSRQTASSGIFSSGISGAGSAAGSEEAGNGLVNINTATLEELMTLPGIGQTRAEAIVAYRDEQGGFQSIEDIMNVSGIKEGSFAKLKDRITV</sequence>
<dbReference type="EMBL" id="DXDD01000163">
    <property type="protein sequence ID" value="HIY61606.1"/>
    <property type="molecule type" value="Genomic_DNA"/>
</dbReference>
<dbReference type="PANTHER" id="PTHR21180">
    <property type="entry name" value="ENDONUCLEASE/EXONUCLEASE/PHOSPHATASE FAMILY DOMAIN-CONTAINING PROTEIN 1"/>
    <property type="match status" value="1"/>
</dbReference>
<feature type="compositionally biased region" description="Low complexity" evidence="1">
    <location>
        <begin position="58"/>
        <end position="82"/>
    </location>
</feature>
<dbReference type="Gene3D" id="1.10.150.280">
    <property type="entry name" value="AF1531-like domain"/>
    <property type="match status" value="1"/>
</dbReference>
<dbReference type="GO" id="GO:0015628">
    <property type="term" value="P:protein secretion by the type II secretion system"/>
    <property type="evidence" value="ECO:0007669"/>
    <property type="project" value="TreeGrafter"/>
</dbReference>
<dbReference type="Pfam" id="PF10531">
    <property type="entry name" value="SLBB"/>
    <property type="match status" value="1"/>
</dbReference>
<protein>
    <submittedName>
        <fullName evidence="3">Helix-hairpin-helix domain-containing protein</fullName>
    </submittedName>
</protein>
<reference evidence="3" key="1">
    <citation type="journal article" date="2021" name="PeerJ">
        <title>Extensive microbial diversity within the chicken gut microbiome revealed by metagenomics and culture.</title>
        <authorList>
            <person name="Gilroy R."/>
            <person name="Ravi A."/>
            <person name="Getino M."/>
            <person name="Pursley I."/>
            <person name="Horton D.L."/>
            <person name="Alikhan N.F."/>
            <person name="Baker D."/>
            <person name="Gharbi K."/>
            <person name="Hall N."/>
            <person name="Watson M."/>
            <person name="Adriaenssens E.M."/>
            <person name="Foster-Nyarko E."/>
            <person name="Jarju S."/>
            <person name="Secka A."/>
            <person name="Antonio M."/>
            <person name="Oren A."/>
            <person name="Chaudhuri R.R."/>
            <person name="La Ragione R."/>
            <person name="Hildebrand F."/>
            <person name="Pallen M.J."/>
        </authorList>
    </citation>
    <scope>NUCLEOTIDE SEQUENCE</scope>
    <source>
        <strain evidence="3">ChiSxjej3B15-24422</strain>
    </source>
</reference>
<reference evidence="3" key="2">
    <citation type="submission" date="2021-04" db="EMBL/GenBank/DDBJ databases">
        <authorList>
            <person name="Gilroy R."/>
        </authorList>
    </citation>
    <scope>NUCLEOTIDE SEQUENCE</scope>
    <source>
        <strain evidence="3">ChiSxjej3B15-24422</strain>
    </source>
</reference>
<dbReference type="InterPro" id="IPR051675">
    <property type="entry name" value="Endo/Exo/Phosphatase_dom_1"/>
</dbReference>
<evidence type="ECO:0000259" key="2">
    <source>
        <dbReference type="SMART" id="SM00278"/>
    </source>
</evidence>
<dbReference type="InterPro" id="IPR004509">
    <property type="entry name" value="Competence_ComEA_HhH"/>
</dbReference>
<evidence type="ECO:0000256" key="1">
    <source>
        <dbReference type="SAM" id="MobiDB-lite"/>
    </source>
</evidence>
<dbReference type="PANTHER" id="PTHR21180:SF32">
    <property type="entry name" value="ENDONUCLEASE_EXONUCLEASE_PHOSPHATASE FAMILY DOMAIN-CONTAINING PROTEIN 1"/>
    <property type="match status" value="1"/>
</dbReference>
<dbReference type="SMART" id="SM00278">
    <property type="entry name" value="HhH1"/>
    <property type="match status" value="2"/>
</dbReference>
<dbReference type="Gene3D" id="3.10.560.10">
    <property type="entry name" value="Outer membrane lipoprotein wza domain like"/>
    <property type="match status" value="1"/>
</dbReference>
<accession>A0A9D1YRQ1</accession>
<comment type="caution">
    <text evidence="3">The sequence shown here is derived from an EMBL/GenBank/DDBJ whole genome shotgun (WGS) entry which is preliminary data.</text>
</comment>
<feature type="region of interest" description="Disordered" evidence="1">
    <location>
        <begin position="25"/>
        <end position="92"/>
    </location>
</feature>
<proteinExistence type="predicted"/>
<evidence type="ECO:0000313" key="4">
    <source>
        <dbReference type="Proteomes" id="UP000824007"/>
    </source>
</evidence>
<dbReference type="InterPro" id="IPR010994">
    <property type="entry name" value="RuvA_2-like"/>
</dbReference>
<dbReference type="GO" id="GO:0006281">
    <property type="term" value="P:DNA repair"/>
    <property type="evidence" value="ECO:0007669"/>
    <property type="project" value="InterPro"/>
</dbReference>
<dbReference type="InterPro" id="IPR019554">
    <property type="entry name" value="Soluble_ligand-bd"/>
</dbReference>
<dbReference type="AlphaFoldDB" id="A0A9D1YRQ1"/>
<dbReference type="Pfam" id="PF12836">
    <property type="entry name" value="HHH_3"/>
    <property type="match status" value="1"/>
</dbReference>
<dbReference type="SUPFAM" id="SSF47781">
    <property type="entry name" value="RuvA domain 2-like"/>
    <property type="match status" value="1"/>
</dbReference>
<dbReference type="NCBIfam" id="TIGR00426">
    <property type="entry name" value="competence protein ComEA helix-hairpin-helix repeat region"/>
    <property type="match status" value="1"/>
</dbReference>
<gene>
    <name evidence="3" type="ORF">H9831_13150</name>
</gene>
<dbReference type="InterPro" id="IPR003583">
    <property type="entry name" value="Hlx-hairpin-Hlx_DNA-bd_motif"/>
</dbReference>
<dbReference type="GO" id="GO:0003677">
    <property type="term" value="F:DNA binding"/>
    <property type="evidence" value="ECO:0007669"/>
    <property type="project" value="InterPro"/>
</dbReference>
<feature type="compositionally biased region" description="Low complexity" evidence="1">
    <location>
        <begin position="37"/>
        <end position="49"/>
    </location>
</feature>
<dbReference type="GO" id="GO:0015627">
    <property type="term" value="C:type II protein secretion system complex"/>
    <property type="evidence" value="ECO:0007669"/>
    <property type="project" value="TreeGrafter"/>
</dbReference>
<organism evidence="3 4">
    <name type="scientific">Candidatus Eisenbergiella pullistercoris</name>
    <dbReference type="NCBI Taxonomy" id="2838555"/>
    <lineage>
        <taxon>Bacteria</taxon>
        <taxon>Bacillati</taxon>
        <taxon>Bacillota</taxon>
        <taxon>Clostridia</taxon>
        <taxon>Lachnospirales</taxon>
        <taxon>Lachnospiraceae</taxon>
        <taxon>Eisenbergiella</taxon>
    </lineage>
</organism>
<feature type="domain" description="Helix-hairpin-helix DNA-binding motif class 1" evidence="2">
    <location>
        <begin position="200"/>
        <end position="219"/>
    </location>
</feature>